<comment type="caution">
    <text evidence="2">The sequence shown here is derived from an EMBL/GenBank/DDBJ whole genome shotgun (WGS) entry which is preliminary data.</text>
</comment>
<dbReference type="InterPro" id="IPR050625">
    <property type="entry name" value="ParA/MinD_ATPase"/>
</dbReference>
<keyword evidence="3" id="KW-1185">Reference proteome</keyword>
<dbReference type="GO" id="GO:0005524">
    <property type="term" value="F:ATP binding"/>
    <property type="evidence" value="ECO:0007669"/>
    <property type="project" value="TreeGrafter"/>
</dbReference>
<evidence type="ECO:0000256" key="1">
    <source>
        <dbReference type="SAM" id="MobiDB-lite"/>
    </source>
</evidence>
<dbReference type="Proteomes" id="UP000555552">
    <property type="component" value="Unassembled WGS sequence"/>
</dbReference>
<dbReference type="EMBL" id="JABEMA010000076">
    <property type="protein sequence ID" value="NNH22870.1"/>
    <property type="molecule type" value="Genomic_DNA"/>
</dbReference>
<sequence>MAEQPRQVLGGAQRVARYTEQEQHEQAAATPTADAQAPAERPGGVDGLLTPATAPAEVQAPAAARTSVQVAPRTRPAPARWGWRGRLSRATGGLMKLTPGEEEQAHRQAISAIRLATWPRAVNIMVTNPKGGVGKTPTSLLLAGILGHVRGGYVVVWEAAESVGTLSRRGEGEPQRGMAELLAGAGSVTSAGTLGVYTAPQTSHADVIGSVAGRPVLSADDVLATRALLDTYYRVTVTDTGNNPQHDAYVAALRTADAVVIPCLVSIDSLNGVEEVLATIAAEEQRSGHALPAQAVVVLSHDGGPEDDHIATAIRARLEELHVTVVEVPFDPAIRLGGKLTLGDLSEASTRAWTAAAAAVVAALSAAPTDVDLVRELQAARRPSGDVPATATAGQS</sequence>
<dbReference type="RefSeq" id="WP_171202701.1">
    <property type="nucleotide sequence ID" value="NZ_BAAANP010000015.1"/>
</dbReference>
<feature type="region of interest" description="Disordered" evidence="1">
    <location>
        <begin position="1"/>
        <end position="80"/>
    </location>
</feature>
<dbReference type="GO" id="GO:0016887">
    <property type="term" value="F:ATP hydrolysis activity"/>
    <property type="evidence" value="ECO:0007669"/>
    <property type="project" value="TreeGrafter"/>
</dbReference>
<evidence type="ECO:0000313" key="2">
    <source>
        <dbReference type="EMBL" id="NNH22870.1"/>
    </source>
</evidence>
<dbReference type="InterPro" id="IPR027417">
    <property type="entry name" value="P-loop_NTPase"/>
</dbReference>
<dbReference type="Gene3D" id="3.40.50.300">
    <property type="entry name" value="P-loop containing nucleotide triphosphate hydrolases"/>
    <property type="match status" value="1"/>
</dbReference>
<protein>
    <recommendedName>
        <fullName evidence="4">MinD-like ATPase involved in chromosome partitioning or flagellar assembly</fullName>
    </recommendedName>
</protein>
<evidence type="ECO:0008006" key="4">
    <source>
        <dbReference type="Google" id="ProtNLM"/>
    </source>
</evidence>
<organism evidence="2 3">
    <name type="scientific">Pseudokineococcus marinus</name>
    <dbReference type="NCBI Taxonomy" id="351215"/>
    <lineage>
        <taxon>Bacteria</taxon>
        <taxon>Bacillati</taxon>
        <taxon>Actinomycetota</taxon>
        <taxon>Actinomycetes</taxon>
        <taxon>Kineosporiales</taxon>
        <taxon>Kineosporiaceae</taxon>
        <taxon>Pseudokineococcus</taxon>
    </lineage>
</organism>
<evidence type="ECO:0000313" key="3">
    <source>
        <dbReference type="Proteomes" id="UP000555552"/>
    </source>
</evidence>
<dbReference type="AlphaFoldDB" id="A0A849BI68"/>
<reference evidence="2 3" key="1">
    <citation type="submission" date="2020-05" db="EMBL/GenBank/DDBJ databases">
        <title>MicrobeNet Type strains.</title>
        <authorList>
            <person name="Nicholson A.C."/>
        </authorList>
    </citation>
    <scope>NUCLEOTIDE SEQUENCE [LARGE SCALE GENOMIC DNA]</scope>
    <source>
        <strain evidence="2 3">JCM 14547</strain>
    </source>
</reference>
<dbReference type="PANTHER" id="PTHR43384">
    <property type="entry name" value="SEPTUM SITE-DETERMINING PROTEIN MIND HOMOLOG, CHLOROPLASTIC-RELATED"/>
    <property type="match status" value="1"/>
</dbReference>
<feature type="compositionally biased region" description="Low complexity" evidence="1">
    <location>
        <begin position="26"/>
        <end position="39"/>
    </location>
</feature>
<feature type="compositionally biased region" description="Low complexity" evidence="1">
    <location>
        <begin position="50"/>
        <end position="66"/>
    </location>
</feature>
<dbReference type="GO" id="GO:0051782">
    <property type="term" value="P:negative regulation of cell division"/>
    <property type="evidence" value="ECO:0007669"/>
    <property type="project" value="TreeGrafter"/>
</dbReference>
<dbReference type="GO" id="GO:0009898">
    <property type="term" value="C:cytoplasmic side of plasma membrane"/>
    <property type="evidence" value="ECO:0007669"/>
    <property type="project" value="TreeGrafter"/>
</dbReference>
<dbReference type="SUPFAM" id="SSF52540">
    <property type="entry name" value="P-loop containing nucleoside triphosphate hydrolases"/>
    <property type="match status" value="1"/>
</dbReference>
<accession>A0A849BI68</accession>
<name>A0A849BI68_9ACTN</name>
<dbReference type="GO" id="GO:0005829">
    <property type="term" value="C:cytosol"/>
    <property type="evidence" value="ECO:0007669"/>
    <property type="project" value="TreeGrafter"/>
</dbReference>
<dbReference type="PANTHER" id="PTHR43384:SF14">
    <property type="entry name" value="ESX-1 SECRETION-ASSOCIATED PROTEIN ESPI"/>
    <property type="match status" value="1"/>
</dbReference>
<proteinExistence type="predicted"/>
<gene>
    <name evidence="2" type="ORF">HLB09_07145</name>
</gene>